<dbReference type="InterPro" id="IPR015927">
    <property type="entry name" value="Peptidase_S24_S26A/B/C"/>
</dbReference>
<proteinExistence type="predicted"/>
<dbReference type="AlphaFoldDB" id="F2IY71"/>
<evidence type="ECO:0000313" key="3">
    <source>
        <dbReference type="EMBL" id="ADZ71683.1"/>
    </source>
</evidence>
<evidence type="ECO:0000313" key="4">
    <source>
        <dbReference type="Proteomes" id="UP000008130"/>
    </source>
</evidence>
<protein>
    <submittedName>
        <fullName evidence="3">Peptidase S24-like domain protein</fullName>
    </submittedName>
</protein>
<dbReference type="InterPro" id="IPR036286">
    <property type="entry name" value="LexA/Signal_pep-like_sf"/>
</dbReference>
<evidence type="ECO:0000259" key="2">
    <source>
        <dbReference type="Pfam" id="PF00717"/>
    </source>
</evidence>
<dbReference type="OrthoDB" id="9792157at2"/>
<dbReference type="CDD" id="cd06529">
    <property type="entry name" value="S24_LexA-like"/>
    <property type="match status" value="1"/>
</dbReference>
<dbReference type="PATRIC" id="fig|991905.3.peg.3353"/>
<organism evidence="3 4">
    <name type="scientific">Polymorphum gilvum (strain LMG 25793 / CGMCC 1.9160 / SL003B-26A1)</name>
    <dbReference type="NCBI Taxonomy" id="991905"/>
    <lineage>
        <taxon>Bacteria</taxon>
        <taxon>Pseudomonadati</taxon>
        <taxon>Pseudomonadota</taxon>
        <taxon>Alphaproteobacteria</taxon>
        <taxon>Rhodobacterales</taxon>
        <taxon>Paracoccaceae</taxon>
        <taxon>Polymorphum</taxon>
    </lineage>
</organism>
<reference evidence="3 4" key="1">
    <citation type="journal article" date="2011" name="J. Bacteriol.">
        <title>Complete genome sequence of Polymorphum gilvum SL003B-26A1T, a crude oil-degrading bacterium from oil-polluted saline soil.</title>
        <authorList>
            <person name="Li S.G."/>
            <person name="Tang Y.Q."/>
            <person name="Nie Y."/>
            <person name="Cai M."/>
            <person name="Wu X.L."/>
        </authorList>
    </citation>
    <scope>NUCLEOTIDE SEQUENCE [LARGE SCALE GENOMIC DNA]</scope>
    <source>
        <strain evidence="4">LMG 25793 / CGMCC 1.9160 / SL003B-26A1</strain>
    </source>
</reference>
<dbReference type="KEGG" id="pgv:SL003B_3261"/>
<dbReference type="HOGENOM" id="CLU_107980_0_0_5"/>
<dbReference type="eggNOG" id="COG2932">
    <property type="taxonomic scope" value="Bacteria"/>
</dbReference>
<sequence>MLSHERVWAAIDALATRKGLSPSGLARRAGLDPTTFNPSKRIAGDGRPRWPSTESLAKVLEATGAPLAEFVALAAPLETDSAPPATSPMTVPFAGLDRVACEGYFDPTGNPIGRNWDEIPFPDLRGEILYALEVSGNALLPVYRDGDILVVAPDVPVRRGDRVIVKVKSGEVIIRLLHRRTARTVELHSLAPSGTVHQCELDSIEWIARIVWASQ</sequence>
<feature type="region of interest" description="Disordered" evidence="1">
    <location>
        <begin position="23"/>
        <end position="49"/>
    </location>
</feature>
<dbReference type="SUPFAM" id="SSF51306">
    <property type="entry name" value="LexA/Signal peptidase"/>
    <property type="match status" value="1"/>
</dbReference>
<accession>F2IY71</accession>
<dbReference type="Pfam" id="PF00717">
    <property type="entry name" value="Peptidase_S24"/>
    <property type="match status" value="1"/>
</dbReference>
<feature type="domain" description="Peptidase S24/S26A/S26B/S26C" evidence="2">
    <location>
        <begin position="124"/>
        <end position="211"/>
    </location>
</feature>
<dbReference type="Proteomes" id="UP000008130">
    <property type="component" value="Chromosome"/>
</dbReference>
<keyword evidence="4" id="KW-1185">Reference proteome</keyword>
<evidence type="ECO:0000256" key="1">
    <source>
        <dbReference type="SAM" id="MobiDB-lite"/>
    </source>
</evidence>
<dbReference type="EMBL" id="CP002568">
    <property type="protein sequence ID" value="ADZ71683.1"/>
    <property type="molecule type" value="Genomic_DNA"/>
</dbReference>
<dbReference type="STRING" id="991905.SL003B_3261"/>
<name>F2IY71_POLGS</name>
<dbReference type="InterPro" id="IPR039418">
    <property type="entry name" value="LexA-like"/>
</dbReference>
<gene>
    <name evidence="3" type="ordered locus">SL003B_3261</name>
</gene>
<dbReference type="Gene3D" id="2.10.109.10">
    <property type="entry name" value="Umud Fragment, subunit A"/>
    <property type="match status" value="1"/>
</dbReference>